<dbReference type="STRING" id="485913.Krac_8459"/>
<dbReference type="Proteomes" id="UP000004508">
    <property type="component" value="Unassembled WGS sequence"/>
</dbReference>
<protein>
    <submittedName>
        <fullName evidence="1">Uncharacterized protein</fullName>
    </submittedName>
</protein>
<evidence type="ECO:0000313" key="1">
    <source>
        <dbReference type="EMBL" id="EFH87134.1"/>
    </source>
</evidence>
<dbReference type="EMBL" id="ADVG01000002">
    <property type="protein sequence ID" value="EFH87134.1"/>
    <property type="molecule type" value="Genomic_DNA"/>
</dbReference>
<comment type="caution">
    <text evidence="1">The sequence shown here is derived from an EMBL/GenBank/DDBJ whole genome shotgun (WGS) entry which is preliminary data.</text>
</comment>
<evidence type="ECO:0000313" key="2">
    <source>
        <dbReference type="Proteomes" id="UP000004508"/>
    </source>
</evidence>
<gene>
    <name evidence="1" type="ORF">Krac_8459</name>
</gene>
<accession>D6TMY4</accession>
<reference evidence="1 2" key="1">
    <citation type="journal article" date="2011" name="Stand. Genomic Sci.">
        <title>Non-contiguous finished genome sequence and contextual data of the filamentous soil bacterium Ktedonobacter racemifer type strain (SOSP1-21).</title>
        <authorList>
            <person name="Chang Y.J."/>
            <person name="Land M."/>
            <person name="Hauser L."/>
            <person name="Chertkov O."/>
            <person name="Del Rio T.G."/>
            <person name="Nolan M."/>
            <person name="Copeland A."/>
            <person name="Tice H."/>
            <person name="Cheng J.F."/>
            <person name="Lucas S."/>
            <person name="Han C."/>
            <person name="Goodwin L."/>
            <person name="Pitluck S."/>
            <person name="Ivanova N."/>
            <person name="Ovchinikova G."/>
            <person name="Pati A."/>
            <person name="Chen A."/>
            <person name="Palaniappan K."/>
            <person name="Mavromatis K."/>
            <person name="Liolios K."/>
            <person name="Brettin T."/>
            <person name="Fiebig A."/>
            <person name="Rohde M."/>
            <person name="Abt B."/>
            <person name="Goker M."/>
            <person name="Detter J.C."/>
            <person name="Woyke T."/>
            <person name="Bristow J."/>
            <person name="Eisen J.A."/>
            <person name="Markowitz V."/>
            <person name="Hugenholtz P."/>
            <person name="Kyrpides N.C."/>
            <person name="Klenk H.P."/>
            <person name="Lapidus A."/>
        </authorList>
    </citation>
    <scope>NUCLEOTIDE SEQUENCE [LARGE SCALE GENOMIC DNA]</scope>
    <source>
        <strain evidence="2">DSM 44963</strain>
    </source>
</reference>
<dbReference type="AlphaFoldDB" id="D6TMY4"/>
<organism evidence="1 2">
    <name type="scientific">Ktedonobacter racemifer DSM 44963</name>
    <dbReference type="NCBI Taxonomy" id="485913"/>
    <lineage>
        <taxon>Bacteria</taxon>
        <taxon>Bacillati</taxon>
        <taxon>Chloroflexota</taxon>
        <taxon>Ktedonobacteria</taxon>
        <taxon>Ktedonobacterales</taxon>
        <taxon>Ktedonobacteraceae</taxon>
        <taxon>Ktedonobacter</taxon>
    </lineage>
</organism>
<dbReference type="InParanoid" id="D6TMY4"/>
<name>D6TMY4_KTERA</name>
<proteinExistence type="predicted"/>
<sequence>MGVRGRFARTPIPPLLCRGAALVDGCLNTLQ</sequence>
<keyword evidence="2" id="KW-1185">Reference proteome</keyword>